<name>A0A8J7Q9S8_9BACT</name>
<keyword evidence="3" id="KW-1185">Reference proteome</keyword>
<protein>
    <submittedName>
        <fullName evidence="2">Uncharacterized protein</fullName>
    </submittedName>
</protein>
<proteinExistence type="predicted"/>
<evidence type="ECO:0000313" key="2">
    <source>
        <dbReference type="EMBL" id="MBO1319609.1"/>
    </source>
</evidence>
<accession>A0A8J7Q9S8</accession>
<gene>
    <name evidence="2" type="ORF">J3U88_14125</name>
</gene>
<feature type="transmembrane region" description="Helical" evidence="1">
    <location>
        <begin position="38"/>
        <end position="60"/>
    </location>
</feature>
<reference evidence="2" key="1">
    <citation type="submission" date="2021-03" db="EMBL/GenBank/DDBJ databases">
        <authorList>
            <person name="Wang G."/>
        </authorList>
    </citation>
    <scope>NUCLEOTIDE SEQUENCE</scope>
    <source>
        <strain evidence="2">KCTC 12899</strain>
    </source>
</reference>
<dbReference type="AlphaFoldDB" id="A0A8J7Q9S8"/>
<keyword evidence="1" id="KW-1133">Transmembrane helix</keyword>
<keyword evidence="1" id="KW-0472">Membrane</keyword>
<organism evidence="2 3">
    <name type="scientific">Acanthopleuribacter pedis</name>
    <dbReference type="NCBI Taxonomy" id="442870"/>
    <lineage>
        <taxon>Bacteria</taxon>
        <taxon>Pseudomonadati</taxon>
        <taxon>Acidobacteriota</taxon>
        <taxon>Holophagae</taxon>
        <taxon>Acanthopleuribacterales</taxon>
        <taxon>Acanthopleuribacteraceae</taxon>
        <taxon>Acanthopleuribacter</taxon>
    </lineage>
</organism>
<sequence>MASHQIRNLIFGLTGLWIVLGVLLAVATFMQWVDKTLFSNLFIGGFIVYCVIIAILSQLLSGTLQDEQDQDRDDS</sequence>
<dbReference type="RefSeq" id="WP_207859515.1">
    <property type="nucleotide sequence ID" value="NZ_JAFREP010000013.1"/>
</dbReference>
<dbReference type="EMBL" id="JAFREP010000013">
    <property type="protein sequence ID" value="MBO1319609.1"/>
    <property type="molecule type" value="Genomic_DNA"/>
</dbReference>
<comment type="caution">
    <text evidence="2">The sequence shown here is derived from an EMBL/GenBank/DDBJ whole genome shotgun (WGS) entry which is preliminary data.</text>
</comment>
<dbReference type="Proteomes" id="UP000664417">
    <property type="component" value="Unassembled WGS sequence"/>
</dbReference>
<keyword evidence="1" id="KW-0812">Transmembrane</keyword>
<evidence type="ECO:0000313" key="3">
    <source>
        <dbReference type="Proteomes" id="UP000664417"/>
    </source>
</evidence>
<feature type="transmembrane region" description="Helical" evidence="1">
    <location>
        <begin position="9"/>
        <end position="32"/>
    </location>
</feature>
<evidence type="ECO:0000256" key="1">
    <source>
        <dbReference type="SAM" id="Phobius"/>
    </source>
</evidence>